<dbReference type="PANTHER" id="PTHR33371">
    <property type="entry name" value="INTERMEMBRANE PHOSPHOLIPID TRANSPORT SYSTEM BINDING PROTEIN MLAD-RELATED"/>
    <property type="match status" value="1"/>
</dbReference>
<evidence type="ECO:0000313" key="3">
    <source>
        <dbReference type="EMBL" id="AVP87307.1"/>
    </source>
</evidence>
<keyword evidence="4" id="KW-1185">Reference proteome</keyword>
<gene>
    <name evidence="3" type="ORF">phytr_3550</name>
</gene>
<keyword evidence="1" id="KW-1133">Transmembrane helix</keyword>
<dbReference type="KEGG" id="ptc:phytr_3550"/>
<keyword evidence="1" id="KW-0812">Transmembrane</keyword>
<dbReference type="Proteomes" id="UP000241762">
    <property type="component" value="Chromosome"/>
</dbReference>
<name>A0A2P1P7R5_9RICK</name>
<accession>A0A2P1P7R5</accession>
<dbReference type="OrthoDB" id="7164001at2"/>
<keyword evidence="1" id="KW-0472">Membrane</keyword>
<evidence type="ECO:0000259" key="2">
    <source>
        <dbReference type="Pfam" id="PF02470"/>
    </source>
</evidence>
<proteinExistence type="predicted"/>
<protein>
    <submittedName>
        <fullName evidence="3">Putative ABC transporter substrate binding protein</fullName>
    </submittedName>
</protein>
<dbReference type="EMBL" id="CP027845">
    <property type="protein sequence ID" value="AVP87307.1"/>
    <property type="molecule type" value="Genomic_DNA"/>
</dbReference>
<dbReference type="GO" id="GO:0005543">
    <property type="term" value="F:phospholipid binding"/>
    <property type="evidence" value="ECO:0007669"/>
    <property type="project" value="TreeGrafter"/>
</dbReference>
<dbReference type="InterPro" id="IPR030970">
    <property type="entry name" value="ABC_MlaD"/>
</dbReference>
<dbReference type="NCBIfam" id="TIGR04430">
    <property type="entry name" value="OM_asym_MlaD"/>
    <property type="match status" value="1"/>
</dbReference>
<sequence length="155" mass="16918">MRKSVLDVLVGLAVIIVATIFVAFVYHNSVSNYQSQRETYKIKVKFQDIMGIIEGSDVTIAGIKVGNVSKVRLDPDTYEALVFLEISQKVKIPVDSKASIITSGLVGNKLISVDPGPSETFMKDGDQFLYSTSTLSLEALIGKFIYSMGNKSSTQ</sequence>
<dbReference type="AlphaFoldDB" id="A0A2P1P7R5"/>
<dbReference type="PANTHER" id="PTHR33371:SF4">
    <property type="entry name" value="INTERMEMBRANE PHOSPHOLIPID TRANSPORT SYSTEM BINDING PROTEIN MLAD"/>
    <property type="match status" value="1"/>
</dbReference>
<evidence type="ECO:0000256" key="1">
    <source>
        <dbReference type="SAM" id="Phobius"/>
    </source>
</evidence>
<reference evidence="3 4" key="1">
    <citation type="submission" date="2018-03" db="EMBL/GenBank/DDBJ databases">
        <title>A gene transfer event suggests a long-term partnership between eustigmatophyte algae and a novel lineage of endosymbiotic bacteria.</title>
        <authorList>
            <person name="Yurchenko T."/>
            <person name="Sevcikova T."/>
            <person name="Pribyl P."/>
            <person name="El Karkouri K."/>
            <person name="Klimes V."/>
            <person name="Amaral R."/>
            <person name="Zbrankova V."/>
            <person name="Kim E."/>
            <person name="Raoult D."/>
            <person name="Santos L.M.A."/>
            <person name="Elias M."/>
        </authorList>
    </citation>
    <scope>NUCLEOTIDE SEQUENCE [LARGE SCALE GENOMIC DNA]</scope>
    <source>
        <strain evidence="3">CCALA 838</strain>
    </source>
</reference>
<organism evidence="3 4">
    <name type="scientific">Candidatus Phycorickettsia trachydisci</name>
    <dbReference type="NCBI Taxonomy" id="2115978"/>
    <lineage>
        <taxon>Bacteria</taxon>
        <taxon>Pseudomonadati</taxon>
        <taxon>Pseudomonadota</taxon>
        <taxon>Alphaproteobacteria</taxon>
        <taxon>Rickettsiales</taxon>
        <taxon>Rickettsiaceae</taxon>
        <taxon>Candidatus Phycorickettsia</taxon>
    </lineage>
</organism>
<dbReference type="Pfam" id="PF02470">
    <property type="entry name" value="MlaD"/>
    <property type="match status" value="1"/>
</dbReference>
<dbReference type="RefSeq" id="WP_106874175.1">
    <property type="nucleotide sequence ID" value="NZ_CP027845.1"/>
</dbReference>
<evidence type="ECO:0000313" key="4">
    <source>
        <dbReference type="Proteomes" id="UP000241762"/>
    </source>
</evidence>
<feature type="transmembrane region" description="Helical" evidence="1">
    <location>
        <begin position="5"/>
        <end position="26"/>
    </location>
</feature>
<feature type="domain" description="Mce/MlaD" evidence="2">
    <location>
        <begin position="39"/>
        <end position="116"/>
    </location>
</feature>
<dbReference type="InterPro" id="IPR052336">
    <property type="entry name" value="MlaD_Phospholipid_Transporter"/>
</dbReference>
<dbReference type="GO" id="GO:0005548">
    <property type="term" value="F:phospholipid transporter activity"/>
    <property type="evidence" value="ECO:0007669"/>
    <property type="project" value="TreeGrafter"/>
</dbReference>
<dbReference type="InterPro" id="IPR003399">
    <property type="entry name" value="Mce/MlaD"/>
</dbReference>